<dbReference type="AlphaFoldDB" id="A0A195DCL9"/>
<organism evidence="1 2">
    <name type="scientific">Trachymyrmex cornetzi</name>
    <dbReference type="NCBI Taxonomy" id="471704"/>
    <lineage>
        <taxon>Eukaryota</taxon>
        <taxon>Metazoa</taxon>
        <taxon>Ecdysozoa</taxon>
        <taxon>Arthropoda</taxon>
        <taxon>Hexapoda</taxon>
        <taxon>Insecta</taxon>
        <taxon>Pterygota</taxon>
        <taxon>Neoptera</taxon>
        <taxon>Endopterygota</taxon>
        <taxon>Hymenoptera</taxon>
        <taxon>Apocrita</taxon>
        <taxon>Aculeata</taxon>
        <taxon>Formicoidea</taxon>
        <taxon>Formicidae</taxon>
        <taxon>Myrmicinae</taxon>
        <taxon>Trachymyrmex</taxon>
    </lineage>
</organism>
<dbReference type="STRING" id="471704.A0A195DCL9"/>
<evidence type="ECO:0000313" key="2">
    <source>
        <dbReference type="Proteomes" id="UP000078492"/>
    </source>
</evidence>
<proteinExistence type="predicted"/>
<evidence type="ECO:0000313" key="1">
    <source>
        <dbReference type="EMBL" id="KYN10655.1"/>
    </source>
</evidence>
<gene>
    <name evidence="1" type="ORF">ALC57_17261</name>
</gene>
<sequence>MVFFGRKEKLEDRRLLASMDAMNGSIIHQIDNGVENIRRSSRHIAIDNIDPLTGVTILKWNVIMMPKRPWGRRIEVVNRGDAN</sequence>
<reference evidence="1 2" key="1">
    <citation type="submission" date="2015-09" db="EMBL/GenBank/DDBJ databases">
        <title>Trachymyrmex cornetzi WGS genome.</title>
        <authorList>
            <person name="Nygaard S."/>
            <person name="Hu H."/>
            <person name="Boomsma J."/>
            <person name="Zhang G."/>
        </authorList>
    </citation>
    <scope>NUCLEOTIDE SEQUENCE [LARGE SCALE GENOMIC DNA]</scope>
    <source>
        <strain evidence="1">Tcor2-1</strain>
        <tissue evidence="1">Whole body</tissue>
    </source>
</reference>
<accession>A0A195DCL9</accession>
<dbReference type="Proteomes" id="UP000078492">
    <property type="component" value="Unassembled WGS sequence"/>
</dbReference>
<name>A0A195DCL9_9HYME</name>
<keyword evidence="2" id="KW-1185">Reference proteome</keyword>
<dbReference type="EMBL" id="KQ980989">
    <property type="protein sequence ID" value="KYN10655.1"/>
    <property type="molecule type" value="Genomic_DNA"/>
</dbReference>
<protein>
    <submittedName>
        <fullName evidence="1">Uncharacterized protein</fullName>
    </submittedName>
</protein>